<accession>A0ACC1I1E2</accession>
<feature type="non-terminal residue" evidence="1">
    <location>
        <position position="1"/>
    </location>
</feature>
<organism evidence="1 2">
    <name type="scientific">Kickxella alabastrina</name>
    <dbReference type="NCBI Taxonomy" id="61397"/>
    <lineage>
        <taxon>Eukaryota</taxon>
        <taxon>Fungi</taxon>
        <taxon>Fungi incertae sedis</taxon>
        <taxon>Zoopagomycota</taxon>
        <taxon>Kickxellomycotina</taxon>
        <taxon>Kickxellomycetes</taxon>
        <taxon>Kickxellales</taxon>
        <taxon>Kickxellaceae</taxon>
        <taxon>Kickxella</taxon>
    </lineage>
</organism>
<feature type="non-terminal residue" evidence="1">
    <location>
        <position position="122"/>
    </location>
</feature>
<protein>
    <submittedName>
        <fullName evidence="1">Uncharacterized protein</fullName>
    </submittedName>
</protein>
<reference evidence="1" key="1">
    <citation type="submission" date="2022-07" db="EMBL/GenBank/DDBJ databases">
        <title>Phylogenomic reconstructions and comparative analyses of Kickxellomycotina fungi.</title>
        <authorList>
            <person name="Reynolds N.K."/>
            <person name="Stajich J.E."/>
            <person name="Barry K."/>
            <person name="Grigoriev I.V."/>
            <person name="Crous P."/>
            <person name="Smith M.E."/>
        </authorList>
    </citation>
    <scope>NUCLEOTIDE SEQUENCE</scope>
    <source>
        <strain evidence="1">Benny 63K</strain>
    </source>
</reference>
<keyword evidence="2" id="KW-1185">Reference proteome</keyword>
<name>A0ACC1I1E2_9FUNG</name>
<sequence>TPHLIRHHHHHHQRWLTAASTGIGTNSTAASPPRFSQWIDSSSGKLNTKALESKWKQRWAEHKHKRELRQPSIGNSSEADKDPFYVLVMFPYPSGALHMGHVRVYTISDTVARFQRMRGRTV</sequence>
<evidence type="ECO:0000313" key="1">
    <source>
        <dbReference type="EMBL" id="KAJ1880630.1"/>
    </source>
</evidence>
<gene>
    <name evidence="1" type="ORF">LPJ66_011460</name>
</gene>
<dbReference type="Proteomes" id="UP001150581">
    <property type="component" value="Unassembled WGS sequence"/>
</dbReference>
<dbReference type="EMBL" id="JANBPG010003507">
    <property type="protein sequence ID" value="KAJ1880630.1"/>
    <property type="molecule type" value="Genomic_DNA"/>
</dbReference>
<comment type="caution">
    <text evidence="1">The sequence shown here is derived from an EMBL/GenBank/DDBJ whole genome shotgun (WGS) entry which is preliminary data.</text>
</comment>
<proteinExistence type="predicted"/>
<evidence type="ECO:0000313" key="2">
    <source>
        <dbReference type="Proteomes" id="UP001150581"/>
    </source>
</evidence>